<protein>
    <recommendedName>
        <fullName evidence="3">Mur ligase central domain-containing protein</fullName>
    </recommendedName>
</protein>
<dbReference type="GO" id="GO:0005524">
    <property type="term" value="F:ATP binding"/>
    <property type="evidence" value="ECO:0007669"/>
    <property type="project" value="InterPro"/>
</dbReference>
<accession>A0A267MJ39</accession>
<keyword evidence="2" id="KW-1185">Reference proteome</keyword>
<dbReference type="RefSeq" id="WP_095133371.1">
    <property type="nucleotide sequence ID" value="NZ_NIBG01000007.1"/>
</dbReference>
<evidence type="ECO:0000313" key="1">
    <source>
        <dbReference type="EMBL" id="PAB59467.1"/>
    </source>
</evidence>
<dbReference type="EMBL" id="NIBG01000007">
    <property type="protein sequence ID" value="PAB59467.1"/>
    <property type="molecule type" value="Genomic_DNA"/>
</dbReference>
<dbReference type="OrthoDB" id="1706403at2"/>
<dbReference type="Gene3D" id="3.40.1190.10">
    <property type="entry name" value="Mur-like, catalytic domain"/>
    <property type="match status" value="1"/>
</dbReference>
<dbReference type="Proteomes" id="UP000216024">
    <property type="component" value="Unassembled WGS sequence"/>
</dbReference>
<comment type="caution">
    <text evidence="1">The sequence shown here is derived from an EMBL/GenBank/DDBJ whole genome shotgun (WGS) entry which is preliminary data.</text>
</comment>
<dbReference type="AlphaFoldDB" id="A0A267MJ39"/>
<proteinExistence type="predicted"/>
<gene>
    <name evidence="1" type="ORF">CCE28_09630</name>
</gene>
<dbReference type="InterPro" id="IPR036565">
    <property type="entry name" value="Mur-like_cat_sf"/>
</dbReference>
<reference evidence="1 2" key="1">
    <citation type="submission" date="2017-06" db="EMBL/GenBank/DDBJ databases">
        <title>Draft genome sequence of anaerobic fermentative bacterium Anaeromicrobium sediminis DY2726D isolated from West Pacific Ocean sediments.</title>
        <authorList>
            <person name="Zeng X."/>
        </authorList>
    </citation>
    <scope>NUCLEOTIDE SEQUENCE [LARGE SCALE GENOMIC DNA]</scope>
    <source>
        <strain evidence="1 2">DY2726D</strain>
    </source>
</reference>
<name>A0A267MJ39_9FIRM</name>
<evidence type="ECO:0000313" key="2">
    <source>
        <dbReference type="Proteomes" id="UP000216024"/>
    </source>
</evidence>
<evidence type="ECO:0008006" key="3">
    <source>
        <dbReference type="Google" id="ProtNLM"/>
    </source>
</evidence>
<organism evidence="1 2">
    <name type="scientific">Anaeromicrobium sediminis</name>
    <dbReference type="NCBI Taxonomy" id="1478221"/>
    <lineage>
        <taxon>Bacteria</taxon>
        <taxon>Bacillati</taxon>
        <taxon>Bacillota</taxon>
        <taxon>Clostridia</taxon>
        <taxon>Peptostreptococcales</taxon>
        <taxon>Thermotaleaceae</taxon>
        <taxon>Anaeromicrobium</taxon>
    </lineage>
</organism>
<dbReference type="SUPFAM" id="SSF53623">
    <property type="entry name" value="MurD-like peptide ligases, catalytic domain"/>
    <property type="match status" value="1"/>
</dbReference>
<sequence>MSKLSNHVQIIGVLGDENKISSKIIKHVLSKKGYKIRDMEYKEYILDYEGIDILLLNLDTCNLEKHINLDILLHIDTRKEDIGFQRKVLNYVKNNGVVIMNEDDNNTPFVLGHNDERLVVSYGMSKRATLTASSLMVSDKIKLNCFLQRSISARGDLEVEPVEFPVIINSEDEKAVYNSLGAIGVLLLYGIDPYKLLKFLEDMYIQ</sequence>